<proteinExistence type="predicted"/>
<gene>
    <name evidence="1" type="ORF">Slati_3939700</name>
</gene>
<sequence>MVLSVERQRQVHMSFVDIGDNSAFYSRDQEQKGNQRGFRNMRKKGIGDKRNAFCEVCNKSGHSKDTCFKVRGYLTGTRTFSDRGRKVGLQLEVI</sequence>
<reference evidence="1" key="2">
    <citation type="journal article" date="2024" name="Plant">
        <title>Genomic evolution and insights into agronomic trait innovations of Sesamum species.</title>
        <authorList>
            <person name="Miao H."/>
            <person name="Wang L."/>
            <person name="Qu L."/>
            <person name="Liu H."/>
            <person name="Sun Y."/>
            <person name="Le M."/>
            <person name="Wang Q."/>
            <person name="Wei S."/>
            <person name="Zheng Y."/>
            <person name="Lin W."/>
            <person name="Duan Y."/>
            <person name="Cao H."/>
            <person name="Xiong S."/>
            <person name="Wang X."/>
            <person name="Wei L."/>
            <person name="Li C."/>
            <person name="Ma Q."/>
            <person name="Ju M."/>
            <person name="Zhao R."/>
            <person name="Li G."/>
            <person name="Mu C."/>
            <person name="Tian Q."/>
            <person name="Mei H."/>
            <person name="Zhang T."/>
            <person name="Gao T."/>
            <person name="Zhang H."/>
        </authorList>
    </citation>
    <scope>NUCLEOTIDE SEQUENCE</scope>
    <source>
        <strain evidence="1">KEN1</strain>
    </source>
</reference>
<evidence type="ECO:0000313" key="1">
    <source>
        <dbReference type="EMBL" id="KAL0406258.1"/>
    </source>
</evidence>
<reference evidence="1" key="1">
    <citation type="submission" date="2020-06" db="EMBL/GenBank/DDBJ databases">
        <authorList>
            <person name="Li T."/>
            <person name="Hu X."/>
            <person name="Zhang T."/>
            <person name="Song X."/>
            <person name="Zhang H."/>
            <person name="Dai N."/>
            <person name="Sheng W."/>
            <person name="Hou X."/>
            <person name="Wei L."/>
        </authorList>
    </citation>
    <scope>NUCLEOTIDE SEQUENCE</scope>
    <source>
        <strain evidence="1">KEN1</strain>
        <tissue evidence="1">Leaf</tissue>
    </source>
</reference>
<accession>A0AAW2TMT6</accession>
<protein>
    <submittedName>
        <fullName evidence="1">Uncharacterized protein</fullName>
    </submittedName>
</protein>
<organism evidence="1">
    <name type="scientific">Sesamum latifolium</name>
    <dbReference type="NCBI Taxonomy" id="2727402"/>
    <lineage>
        <taxon>Eukaryota</taxon>
        <taxon>Viridiplantae</taxon>
        <taxon>Streptophyta</taxon>
        <taxon>Embryophyta</taxon>
        <taxon>Tracheophyta</taxon>
        <taxon>Spermatophyta</taxon>
        <taxon>Magnoliopsida</taxon>
        <taxon>eudicotyledons</taxon>
        <taxon>Gunneridae</taxon>
        <taxon>Pentapetalae</taxon>
        <taxon>asterids</taxon>
        <taxon>lamiids</taxon>
        <taxon>Lamiales</taxon>
        <taxon>Pedaliaceae</taxon>
        <taxon>Sesamum</taxon>
    </lineage>
</organism>
<name>A0AAW2TMT6_9LAMI</name>
<dbReference type="AlphaFoldDB" id="A0AAW2TMT6"/>
<dbReference type="EMBL" id="JACGWN010000014">
    <property type="protein sequence ID" value="KAL0406258.1"/>
    <property type="molecule type" value="Genomic_DNA"/>
</dbReference>
<comment type="caution">
    <text evidence="1">The sequence shown here is derived from an EMBL/GenBank/DDBJ whole genome shotgun (WGS) entry which is preliminary data.</text>
</comment>